<keyword evidence="2" id="KW-1185">Reference proteome</keyword>
<sequence length="65" mass="7219">MFQMNFLSHSHISNRLTNKLGFQLSVNVSRGTFATSTAVTGEGSRISTLCSAEWLFFFFLLGLKA</sequence>
<dbReference type="Proteomes" id="UP001552299">
    <property type="component" value="Unassembled WGS sequence"/>
</dbReference>
<proteinExistence type="predicted"/>
<reference evidence="1 2" key="1">
    <citation type="journal article" date="2024" name="Plant Biotechnol. J.">
        <title>Dendrobium thyrsiflorum genome and its molecular insights into genes involved in important horticultural traits.</title>
        <authorList>
            <person name="Chen B."/>
            <person name="Wang J.Y."/>
            <person name="Zheng P.J."/>
            <person name="Li K.L."/>
            <person name="Liang Y.M."/>
            <person name="Chen X.F."/>
            <person name="Zhang C."/>
            <person name="Zhao X."/>
            <person name="He X."/>
            <person name="Zhang G.Q."/>
            <person name="Liu Z.J."/>
            <person name="Xu Q."/>
        </authorList>
    </citation>
    <scope>NUCLEOTIDE SEQUENCE [LARGE SCALE GENOMIC DNA]</scope>
    <source>
        <strain evidence="1">GZMU011</strain>
    </source>
</reference>
<organism evidence="1 2">
    <name type="scientific">Dendrobium thyrsiflorum</name>
    <name type="common">Pinecone-like raceme dendrobium</name>
    <name type="synonym">Orchid</name>
    <dbReference type="NCBI Taxonomy" id="117978"/>
    <lineage>
        <taxon>Eukaryota</taxon>
        <taxon>Viridiplantae</taxon>
        <taxon>Streptophyta</taxon>
        <taxon>Embryophyta</taxon>
        <taxon>Tracheophyta</taxon>
        <taxon>Spermatophyta</taxon>
        <taxon>Magnoliopsida</taxon>
        <taxon>Liliopsida</taxon>
        <taxon>Asparagales</taxon>
        <taxon>Orchidaceae</taxon>
        <taxon>Epidendroideae</taxon>
        <taxon>Malaxideae</taxon>
        <taxon>Dendrobiinae</taxon>
        <taxon>Dendrobium</taxon>
    </lineage>
</organism>
<evidence type="ECO:0000313" key="2">
    <source>
        <dbReference type="Proteomes" id="UP001552299"/>
    </source>
</evidence>
<evidence type="ECO:0000313" key="1">
    <source>
        <dbReference type="EMBL" id="KAL0928794.1"/>
    </source>
</evidence>
<gene>
    <name evidence="1" type="ORF">M5K25_000717</name>
</gene>
<dbReference type="EMBL" id="JANQDX010000001">
    <property type="protein sequence ID" value="KAL0928794.1"/>
    <property type="molecule type" value="Genomic_DNA"/>
</dbReference>
<dbReference type="AlphaFoldDB" id="A0ABD0VUA2"/>
<protein>
    <submittedName>
        <fullName evidence="1">Uncharacterized protein</fullName>
    </submittedName>
</protein>
<accession>A0ABD0VUA2</accession>
<name>A0ABD0VUA2_DENTH</name>
<comment type="caution">
    <text evidence="1">The sequence shown here is derived from an EMBL/GenBank/DDBJ whole genome shotgun (WGS) entry which is preliminary data.</text>
</comment>